<dbReference type="EMBL" id="DF849525">
    <property type="protein sequence ID" value="GAT57945.1"/>
    <property type="molecule type" value="Genomic_DNA"/>
</dbReference>
<sequence length="371" mass="41808">MSKVPEFDFLVSQKSVQQKRNLVIFKLNNFPRLLVGAGINLKQHPGMTAQKFYRWLDELIGDEPHTFQLRTIKPMLADLLCYVQSQDQPPGEAIPRNSDALLQAGTYALFNEGSADSPYCGSLGPPYEVLSLKEAWKSLEGLDNTMQVTEETYAAEGNSLIQSLAVEQKSQCFLTKRTGIPLLQVWIFPETMRWGHGGLAANTECWEILANLITIGVDLFPVWCANLISLDCNDPTGCRMVVFDELSKFELSDDTRKALEKQKKKVPFLIPQDPEIRKFWNMHFPWTLRVHVGGGDLTDDIDESELLNVVDDLDENNRNGDFRFGDSKFNPSGDYEHLGAMVKEVWMKGKQPNESKESGSGSVKGEERQGK</sequence>
<proteinExistence type="predicted"/>
<evidence type="ECO:0000313" key="3">
    <source>
        <dbReference type="Proteomes" id="UP000815677"/>
    </source>
</evidence>
<name>A0ABQ0M3R0_MYCCL</name>
<keyword evidence="3" id="KW-1185">Reference proteome</keyword>
<protein>
    <submittedName>
        <fullName evidence="2">Uncharacterized protein</fullName>
    </submittedName>
</protein>
<feature type="region of interest" description="Disordered" evidence="1">
    <location>
        <begin position="348"/>
        <end position="371"/>
    </location>
</feature>
<organism evidence="2 3">
    <name type="scientific">Mycena chlorophos</name>
    <name type="common">Agaric fungus</name>
    <name type="synonym">Agaricus chlorophos</name>
    <dbReference type="NCBI Taxonomy" id="658473"/>
    <lineage>
        <taxon>Eukaryota</taxon>
        <taxon>Fungi</taxon>
        <taxon>Dikarya</taxon>
        <taxon>Basidiomycota</taxon>
        <taxon>Agaricomycotina</taxon>
        <taxon>Agaricomycetes</taxon>
        <taxon>Agaricomycetidae</taxon>
        <taxon>Agaricales</taxon>
        <taxon>Marasmiineae</taxon>
        <taxon>Mycenaceae</taxon>
        <taxon>Mycena</taxon>
    </lineage>
</organism>
<gene>
    <name evidence="2" type="ORF">MCHLO_14431</name>
</gene>
<feature type="compositionally biased region" description="Basic and acidic residues" evidence="1">
    <location>
        <begin position="348"/>
        <end position="357"/>
    </location>
</feature>
<accession>A0ABQ0M3R0</accession>
<reference evidence="2" key="1">
    <citation type="submission" date="2014-09" db="EMBL/GenBank/DDBJ databases">
        <title>Genome sequence of the luminous mushroom Mycena chlorophos for searching fungal bioluminescence genes.</title>
        <authorList>
            <person name="Tanaka Y."/>
            <person name="Kasuga D."/>
            <person name="Oba Y."/>
            <person name="Hase S."/>
            <person name="Sato K."/>
            <person name="Oba Y."/>
            <person name="Sakakibara Y."/>
        </authorList>
    </citation>
    <scope>NUCLEOTIDE SEQUENCE</scope>
</reference>
<evidence type="ECO:0000256" key="1">
    <source>
        <dbReference type="SAM" id="MobiDB-lite"/>
    </source>
</evidence>
<dbReference type="Proteomes" id="UP000815677">
    <property type="component" value="Unassembled WGS sequence"/>
</dbReference>
<evidence type="ECO:0000313" key="2">
    <source>
        <dbReference type="EMBL" id="GAT57945.1"/>
    </source>
</evidence>